<protein>
    <submittedName>
        <fullName evidence="1">Uncharacterized protein</fullName>
    </submittedName>
</protein>
<dbReference type="EMBL" id="JBHIRY010000001">
    <property type="protein sequence ID" value="MFB5758908.1"/>
    <property type="molecule type" value="Genomic_DNA"/>
</dbReference>
<comment type="caution">
    <text evidence="1">The sequence shown here is derived from an EMBL/GenBank/DDBJ whole genome shotgun (WGS) entry which is preliminary data.</text>
</comment>
<reference evidence="1 2" key="1">
    <citation type="submission" date="2024-09" db="EMBL/GenBank/DDBJ databases">
        <title>Paenibacillus zeirhizospherea sp. nov., isolated from surface of the maize (Zea mays) roots in a horticulture field, Hungary.</title>
        <authorList>
            <person name="Marton D."/>
            <person name="Farkas M."/>
            <person name="Bedics A."/>
            <person name="Toth E."/>
            <person name="Tancsics A."/>
            <person name="Boka K."/>
            <person name="Marati G."/>
            <person name="Kriszt B."/>
            <person name="Cserhati M."/>
        </authorList>
    </citation>
    <scope>NUCLEOTIDE SEQUENCE [LARGE SCALE GENOMIC DNA]</scope>
    <source>
        <strain evidence="1 2">JCM 18446</strain>
    </source>
</reference>
<evidence type="ECO:0000313" key="1">
    <source>
        <dbReference type="EMBL" id="MFB5758908.1"/>
    </source>
</evidence>
<keyword evidence="2" id="KW-1185">Reference proteome</keyword>
<sequence>MKNGTKVMTNDDYYNKYGRRIFGVVESEIDSDNETVTCIQVMNQQGRVIPEHQEKLVIMMIDDLEIVYKK</sequence>
<accession>A0ABV5BV69</accession>
<organism evidence="1 2">
    <name type="scientific">Paenibacillus medicaginis</name>
    <dbReference type="NCBI Taxonomy" id="1470560"/>
    <lineage>
        <taxon>Bacteria</taxon>
        <taxon>Bacillati</taxon>
        <taxon>Bacillota</taxon>
        <taxon>Bacilli</taxon>
        <taxon>Bacillales</taxon>
        <taxon>Paenibacillaceae</taxon>
        <taxon>Paenibacillus</taxon>
    </lineage>
</organism>
<gene>
    <name evidence="1" type="ORF">ACE5LO_00735</name>
</gene>
<proteinExistence type="predicted"/>
<dbReference type="RefSeq" id="WP_375518161.1">
    <property type="nucleotide sequence ID" value="NZ_JBHIRY010000001.1"/>
</dbReference>
<dbReference type="Proteomes" id="UP001580430">
    <property type="component" value="Unassembled WGS sequence"/>
</dbReference>
<evidence type="ECO:0000313" key="2">
    <source>
        <dbReference type="Proteomes" id="UP001580430"/>
    </source>
</evidence>
<name>A0ABV5BV69_9BACL</name>